<evidence type="ECO:0000313" key="3">
    <source>
        <dbReference type="Proteomes" id="UP001142393"/>
    </source>
</evidence>
<name>A0A9W8U0N2_9AGAR</name>
<evidence type="ECO:0000313" key="2">
    <source>
        <dbReference type="EMBL" id="KAJ3747999.1"/>
    </source>
</evidence>
<feature type="compositionally biased region" description="Basic and acidic residues" evidence="1">
    <location>
        <begin position="117"/>
        <end position="130"/>
    </location>
</feature>
<feature type="compositionally biased region" description="Polar residues" evidence="1">
    <location>
        <begin position="131"/>
        <end position="148"/>
    </location>
</feature>
<organism evidence="2 3">
    <name type="scientific">Lentinula detonsa</name>
    <dbReference type="NCBI Taxonomy" id="2804962"/>
    <lineage>
        <taxon>Eukaryota</taxon>
        <taxon>Fungi</taxon>
        <taxon>Dikarya</taxon>
        <taxon>Basidiomycota</taxon>
        <taxon>Agaricomycotina</taxon>
        <taxon>Agaricomycetes</taxon>
        <taxon>Agaricomycetidae</taxon>
        <taxon>Agaricales</taxon>
        <taxon>Marasmiineae</taxon>
        <taxon>Omphalotaceae</taxon>
        <taxon>Lentinula</taxon>
    </lineage>
</organism>
<feature type="compositionally biased region" description="Low complexity" evidence="1">
    <location>
        <begin position="351"/>
        <end position="362"/>
    </location>
</feature>
<sequence length="419" mass="48643">MSDGFLPRLRRGQPYDASFDRPDRVRRTHANPEIIATLKRLSVLSRLQRNKEILDSNAQRRLHHIRDPTAQISDVESIISIETSELDIIRSDSITFDLYKPFMDPLTIAELKRRNEEDWKKECEDRRRVSGESNQDNNGNPTVSTITRPQTFTLEPDITLIRQDPTQPAPLFFPTVLKLTAKYTKFIPLNFFTDKNLSFINTQINDIKITHEVDKPYILLIPDITSRIQASALAGPASESSMSYVKWLNASDNFIEFEASRFDRGHESSRVKFLSQHFTFFSQQNDAEELFQFWRPTEEHLRRNHVELNTDFDGLLYAMKWTEVKASSYAEATFHRLSNGNLYQGHSNSSYYNHSSTDTTSSAPIAYNQNYSQRGRRGGRRIRRKVFILVTNAPDTQLSYILEPLIAIKKRKIRERLFG</sequence>
<gene>
    <name evidence="2" type="ORF">DFH05DRAFT_1555828</name>
</gene>
<proteinExistence type="predicted"/>
<evidence type="ECO:0000256" key="1">
    <source>
        <dbReference type="SAM" id="MobiDB-lite"/>
    </source>
</evidence>
<accession>A0A9W8U0N2</accession>
<dbReference type="EMBL" id="JANVFU010000003">
    <property type="protein sequence ID" value="KAJ3747999.1"/>
    <property type="molecule type" value="Genomic_DNA"/>
</dbReference>
<reference evidence="2 3" key="1">
    <citation type="journal article" date="2023" name="Proc. Natl. Acad. Sci. U.S.A.">
        <title>A global phylogenomic analysis of the shiitake genus Lentinula.</title>
        <authorList>
            <person name="Sierra-Patev S."/>
            <person name="Min B."/>
            <person name="Naranjo-Ortiz M."/>
            <person name="Looney B."/>
            <person name="Konkel Z."/>
            <person name="Slot J.C."/>
            <person name="Sakamoto Y."/>
            <person name="Steenwyk J.L."/>
            <person name="Rokas A."/>
            <person name="Carro J."/>
            <person name="Camarero S."/>
            <person name="Ferreira P."/>
            <person name="Molpeceres G."/>
            <person name="Ruiz-Duenas F.J."/>
            <person name="Serrano A."/>
            <person name="Henrissat B."/>
            <person name="Drula E."/>
            <person name="Hughes K.W."/>
            <person name="Mata J.L."/>
            <person name="Ishikawa N.K."/>
            <person name="Vargas-Isla R."/>
            <person name="Ushijima S."/>
            <person name="Smith C.A."/>
            <person name="Donoghue J."/>
            <person name="Ahrendt S."/>
            <person name="Andreopoulos W."/>
            <person name="He G."/>
            <person name="LaButti K."/>
            <person name="Lipzen A."/>
            <person name="Ng V."/>
            <person name="Riley R."/>
            <person name="Sandor L."/>
            <person name="Barry K."/>
            <person name="Martinez A.T."/>
            <person name="Xiao Y."/>
            <person name="Gibbons J.G."/>
            <person name="Terashima K."/>
            <person name="Grigoriev I.V."/>
            <person name="Hibbett D."/>
        </authorList>
    </citation>
    <scope>NUCLEOTIDE SEQUENCE [LARGE SCALE GENOMIC DNA]</scope>
    <source>
        <strain evidence="2 3">TFB7810</strain>
    </source>
</reference>
<protein>
    <submittedName>
        <fullName evidence="2">Uncharacterized protein</fullName>
    </submittedName>
</protein>
<dbReference type="Proteomes" id="UP001142393">
    <property type="component" value="Unassembled WGS sequence"/>
</dbReference>
<feature type="region of interest" description="Disordered" evidence="1">
    <location>
        <begin position="117"/>
        <end position="148"/>
    </location>
</feature>
<dbReference type="AlphaFoldDB" id="A0A9W8U0N2"/>
<keyword evidence="3" id="KW-1185">Reference proteome</keyword>
<comment type="caution">
    <text evidence="2">The sequence shown here is derived from an EMBL/GenBank/DDBJ whole genome shotgun (WGS) entry which is preliminary data.</text>
</comment>
<feature type="region of interest" description="Disordered" evidence="1">
    <location>
        <begin position="351"/>
        <end position="378"/>
    </location>
</feature>